<dbReference type="Pfam" id="PF01661">
    <property type="entry name" value="Macro"/>
    <property type="match status" value="1"/>
</dbReference>
<dbReference type="InterPro" id="IPR002589">
    <property type="entry name" value="Macro_dom"/>
</dbReference>
<dbReference type="OrthoDB" id="9780211at2"/>
<proteinExistence type="predicted"/>
<keyword evidence="4" id="KW-1185">Reference proteome</keyword>
<comment type="caution">
    <text evidence="3">The sequence shown here is derived from an EMBL/GenBank/DDBJ whole genome shotgun (WGS) entry which is preliminary data.</text>
</comment>
<evidence type="ECO:0000259" key="2">
    <source>
        <dbReference type="PROSITE" id="PS51154"/>
    </source>
</evidence>
<dbReference type="RefSeq" id="WP_106531300.1">
    <property type="nucleotide sequence ID" value="NZ_PYAW01000010.1"/>
</dbReference>
<evidence type="ECO:0000256" key="1">
    <source>
        <dbReference type="ARBA" id="ARBA00035885"/>
    </source>
</evidence>
<protein>
    <submittedName>
        <fullName evidence="3">O-acetyl-ADP-ribose deacetylase (Regulator of RNase III)</fullName>
    </submittedName>
</protein>
<dbReference type="InterPro" id="IPR043472">
    <property type="entry name" value="Macro_dom-like"/>
</dbReference>
<name>A0A2P8H9D7_CHINA</name>
<dbReference type="CDD" id="cd02901">
    <property type="entry name" value="Macro_Poa1p-like"/>
    <property type="match status" value="1"/>
</dbReference>
<dbReference type="Proteomes" id="UP000240971">
    <property type="component" value="Unassembled WGS sequence"/>
</dbReference>
<dbReference type="PANTHER" id="PTHR12521">
    <property type="entry name" value="PROTEIN C6ORF130"/>
    <property type="match status" value="1"/>
</dbReference>
<evidence type="ECO:0000313" key="3">
    <source>
        <dbReference type="EMBL" id="PSL42847.1"/>
    </source>
</evidence>
<sequence length="151" mass="16981">MTTYIEFGDIFNLPHVKNYAHGCNCTGAMGKGIAIQFKGRFPEMYKQYKELCRNETFKIGEVFLFDYGAGYVFNLGTQLTWKTKAELKSVKSALQKMLGIAEELKIKEIALPKIGAGLGGLNWDEVKTAINEISSHFPEIDLFIVENYKPG</sequence>
<gene>
    <name evidence="3" type="ORF">CLV51_11063</name>
</gene>
<feature type="domain" description="Macro" evidence="2">
    <location>
        <begin position="1"/>
        <end position="151"/>
    </location>
</feature>
<reference evidence="3 4" key="1">
    <citation type="submission" date="2018-03" db="EMBL/GenBank/DDBJ databases">
        <title>Genomic Encyclopedia of Archaeal and Bacterial Type Strains, Phase II (KMG-II): from individual species to whole genera.</title>
        <authorList>
            <person name="Goeker M."/>
        </authorList>
    </citation>
    <scope>NUCLEOTIDE SEQUENCE [LARGE SCALE GENOMIC DNA]</scope>
    <source>
        <strain evidence="3 4">DSM 24859</strain>
    </source>
</reference>
<dbReference type="SUPFAM" id="SSF52949">
    <property type="entry name" value="Macro domain-like"/>
    <property type="match status" value="1"/>
</dbReference>
<dbReference type="AlphaFoldDB" id="A0A2P8H9D7"/>
<accession>A0A2P8H9D7</accession>
<dbReference type="PROSITE" id="PS51154">
    <property type="entry name" value="MACRO"/>
    <property type="match status" value="1"/>
</dbReference>
<comment type="catalytic activity">
    <reaction evidence="1">
        <text>an N-(ADP-alpha-D-ribosyl)-thymidine in DNA + H2O = a thymidine in DNA + ADP-D-ribose</text>
        <dbReference type="Rhea" id="RHEA:71655"/>
        <dbReference type="Rhea" id="RHEA-COMP:13556"/>
        <dbReference type="Rhea" id="RHEA-COMP:18051"/>
        <dbReference type="ChEBI" id="CHEBI:15377"/>
        <dbReference type="ChEBI" id="CHEBI:57967"/>
        <dbReference type="ChEBI" id="CHEBI:137386"/>
        <dbReference type="ChEBI" id="CHEBI:191199"/>
    </reaction>
    <physiologicalReaction direction="left-to-right" evidence="1">
        <dbReference type="Rhea" id="RHEA:71656"/>
    </physiologicalReaction>
</comment>
<dbReference type="InterPro" id="IPR050892">
    <property type="entry name" value="ADP-ribose_metab_enzymes"/>
</dbReference>
<dbReference type="SMART" id="SM00506">
    <property type="entry name" value="A1pp"/>
    <property type="match status" value="1"/>
</dbReference>
<dbReference type="EMBL" id="PYAW01000010">
    <property type="protein sequence ID" value="PSL42847.1"/>
    <property type="molecule type" value="Genomic_DNA"/>
</dbReference>
<dbReference type="Gene3D" id="3.40.220.10">
    <property type="entry name" value="Leucine Aminopeptidase, subunit E, domain 1"/>
    <property type="match status" value="1"/>
</dbReference>
<dbReference type="GO" id="GO:0140291">
    <property type="term" value="P:peptidyl-glutamate ADP-deribosylation"/>
    <property type="evidence" value="ECO:0007669"/>
    <property type="project" value="TreeGrafter"/>
</dbReference>
<evidence type="ECO:0000313" key="4">
    <source>
        <dbReference type="Proteomes" id="UP000240971"/>
    </source>
</evidence>
<organism evidence="3 4">
    <name type="scientific">Chitinophaga niastensis</name>
    <dbReference type="NCBI Taxonomy" id="536980"/>
    <lineage>
        <taxon>Bacteria</taxon>
        <taxon>Pseudomonadati</taxon>
        <taxon>Bacteroidota</taxon>
        <taxon>Chitinophagia</taxon>
        <taxon>Chitinophagales</taxon>
        <taxon>Chitinophagaceae</taxon>
        <taxon>Chitinophaga</taxon>
    </lineage>
</organism>
<dbReference type="PANTHER" id="PTHR12521:SF0">
    <property type="entry name" value="ADP-RIBOSE GLYCOHYDROLASE OARD1"/>
    <property type="match status" value="1"/>
</dbReference>